<evidence type="ECO:0000256" key="4">
    <source>
        <dbReference type="ARBA" id="ARBA00022692"/>
    </source>
</evidence>
<dbReference type="GO" id="GO:0012505">
    <property type="term" value="C:endomembrane system"/>
    <property type="evidence" value="ECO:0007669"/>
    <property type="project" value="UniProtKB-SubCell"/>
</dbReference>
<keyword evidence="6" id="KW-0029">Amino-acid transport</keyword>
<keyword evidence="3" id="KW-0813">Transport</keyword>
<comment type="subcellular location">
    <subcellularLocation>
        <location evidence="1">Endomembrane system</location>
        <topology evidence="1">Multi-pass membrane protein</topology>
    </subcellularLocation>
</comment>
<evidence type="ECO:0000256" key="5">
    <source>
        <dbReference type="ARBA" id="ARBA00022847"/>
    </source>
</evidence>
<keyword evidence="4 11" id="KW-0812">Transmembrane</keyword>
<feature type="transmembrane region" description="Helical" evidence="11">
    <location>
        <begin position="309"/>
        <end position="334"/>
    </location>
</feature>
<evidence type="ECO:0000256" key="8">
    <source>
        <dbReference type="ARBA" id="ARBA00023136"/>
    </source>
</evidence>
<dbReference type="InterPro" id="IPR013057">
    <property type="entry name" value="AA_transpt_TM"/>
</dbReference>
<reference evidence="14" key="1">
    <citation type="journal article" date="2019" name="Gigascience">
        <title>De novo genome assembly of the endangered Acer yangbiense, a plant species with extremely small populations endemic to Yunnan Province, China.</title>
        <authorList>
            <person name="Yang J."/>
            <person name="Wariss H.M."/>
            <person name="Tao L."/>
            <person name="Zhang R."/>
            <person name="Yun Q."/>
            <person name="Hollingsworth P."/>
            <person name="Dao Z."/>
            <person name="Luo G."/>
            <person name="Guo H."/>
            <person name="Ma Y."/>
            <person name="Sun W."/>
        </authorList>
    </citation>
    <scope>NUCLEOTIDE SEQUENCE [LARGE SCALE GENOMIC DNA]</scope>
    <source>
        <strain evidence="14">cv. br00</strain>
    </source>
</reference>
<gene>
    <name evidence="13" type="ORF">DKX38_016269</name>
</gene>
<dbReference type="Proteomes" id="UP000326939">
    <property type="component" value="Chromosome 10"/>
</dbReference>
<evidence type="ECO:0000259" key="12">
    <source>
        <dbReference type="Pfam" id="PF01490"/>
    </source>
</evidence>
<protein>
    <recommendedName>
        <fullName evidence="12">Amino acid transporter transmembrane domain-containing protein</fullName>
    </recommendedName>
</protein>
<dbReference type="PANTHER" id="PTHR48017">
    <property type="entry name" value="OS05G0424000 PROTEIN-RELATED"/>
    <property type="match status" value="1"/>
</dbReference>
<dbReference type="Pfam" id="PF01490">
    <property type="entry name" value="Aa_trans"/>
    <property type="match status" value="1"/>
</dbReference>
<dbReference type="GO" id="GO:0006865">
    <property type="term" value="P:amino acid transport"/>
    <property type="evidence" value="ECO:0007669"/>
    <property type="project" value="UniProtKB-KW"/>
</dbReference>
<evidence type="ECO:0000256" key="10">
    <source>
        <dbReference type="ARBA" id="ARBA00045588"/>
    </source>
</evidence>
<dbReference type="EMBL" id="VDCV01000010">
    <property type="protein sequence ID" value="KAB5538736.1"/>
    <property type="molecule type" value="Genomic_DNA"/>
</dbReference>
<evidence type="ECO:0000313" key="13">
    <source>
        <dbReference type="EMBL" id="KAB5538736.1"/>
    </source>
</evidence>
<dbReference type="GO" id="GO:0009734">
    <property type="term" value="P:auxin-activated signaling pathway"/>
    <property type="evidence" value="ECO:0007669"/>
    <property type="project" value="UniProtKB-KW"/>
</dbReference>
<evidence type="ECO:0000256" key="11">
    <source>
        <dbReference type="SAM" id="Phobius"/>
    </source>
</evidence>
<evidence type="ECO:0000256" key="7">
    <source>
        <dbReference type="ARBA" id="ARBA00022989"/>
    </source>
</evidence>
<dbReference type="AlphaFoldDB" id="A0A5N5L9I1"/>
<feature type="transmembrane region" description="Helical" evidence="11">
    <location>
        <begin position="64"/>
        <end position="85"/>
    </location>
</feature>
<feature type="transmembrane region" description="Helical" evidence="11">
    <location>
        <begin position="157"/>
        <end position="175"/>
    </location>
</feature>
<organism evidence="13 14">
    <name type="scientific">Salix brachista</name>
    <dbReference type="NCBI Taxonomy" id="2182728"/>
    <lineage>
        <taxon>Eukaryota</taxon>
        <taxon>Viridiplantae</taxon>
        <taxon>Streptophyta</taxon>
        <taxon>Embryophyta</taxon>
        <taxon>Tracheophyta</taxon>
        <taxon>Spermatophyta</taxon>
        <taxon>Magnoliopsida</taxon>
        <taxon>eudicotyledons</taxon>
        <taxon>Gunneridae</taxon>
        <taxon>Pentapetalae</taxon>
        <taxon>rosids</taxon>
        <taxon>fabids</taxon>
        <taxon>Malpighiales</taxon>
        <taxon>Salicaceae</taxon>
        <taxon>Saliceae</taxon>
        <taxon>Salix</taxon>
    </lineage>
</organism>
<evidence type="ECO:0000256" key="6">
    <source>
        <dbReference type="ARBA" id="ARBA00022970"/>
    </source>
</evidence>
<dbReference type="GO" id="GO:0015293">
    <property type="term" value="F:symporter activity"/>
    <property type="evidence" value="ECO:0007669"/>
    <property type="project" value="UniProtKB-KW"/>
</dbReference>
<comment type="caution">
    <text evidence="13">The sequence shown here is derived from an EMBL/GenBank/DDBJ whole genome shotgun (WGS) entry which is preliminary data.</text>
</comment>
<feature type="transmembrane region" description="Helical" evidence="11">
    <location>
        <begin position="267"/>
        <end position="289"/>
    </location>
</feature>
<feature type="domain" description="Amino acid transporter transmembrane" evidence="12">
    <location>
        <begin position="37"/>
        <end position="433"/>
    </location>
</feature>
<feature type="transmembrane region" description="Helical" evidence="11">
    <location>
        <begin position="380"/>
        <end position="398"/>
    </location>
</feature>
<feature type="transmembrane region" description="Helical" evidence="11">
    <location>
        <begin position="181"/>
        <end position="204"/>
    </location>
</feature>
<feature type="transmembrane region" description="Helical" evidence="11">
    <location>
        <begin position="418"/>
        <end position="437"/>
    </location>
</feature>
<evidence type="ECO:0000256" key="1">
    <source>
        <dbReference type="ARBA" id="ARBA00004127"/>
    </source>
</evidence>
<comment type="similarity">
    <text evidence="2">Belongs to the amino acid/polyamine transporter 2 family. Amino acid/auxin permease (AAAP) (TC 2.A.18.1) subfamily.</text>
</comment>
<comment type="function">
    <text evidence="10">Carrier protein involved in proton-driven auxin influx. Mediates the formation of auxin gradient from developing leaves (site of auxin biosynthesis) to tips by contributing to the loading of auxin in vascular tissues and facilitating acropetal (base to tip) auxin transport within inner tissues of the root apex, and basipetal (tip to base) auxin transport within outer tissues of the root apex. May be involved in lateral roots and nodules formation.</text>
</comment>
<keyword evidence="14" id="KW-1185">Reference proteome</keyword>
<feature type="transmembrane region" description="Helical" evidence="11">
    <location>
        <begin position="38"/>
        <end position="57"/>
    </location>
</feature>
<evidence type="ECO:0000256" key="9">
    <source>
        <dbReference type="ARBA" id="ARBA00023294"/>
    </source>
</evidence>
<evidence type="ECO:0000256" key="2">
    <source>
        <dbReference type="ARBA" id="ARBA00005590"/>
    </source>
</evidence>
<accession>A0A5N5L9I1</accession>
<feature type="transmembrane region" description="Helical" evidence="11">
    <location>
        <begin position="124"/>
        <end position="145"/>
    </location>
</feature>
<evidence type="ECO:0000256" key="3">
    <source>
        <dbReference type="ARBA" id="ARBA00022448"/>
    </source>
</evidence>
<proteinExistence type="inferred from homology"/>
<feature type="transmembrane region" description="Helical" evidence="11">
    <location>
        <begin position="354"/>
        <end position="374"/>
    </location>
</feature>
<keyword evidence="9" id="KW-0927">Auxin signaling pathway</keyword>
<keyword evidence="7 11" id="KW-1133">Transmembrane helix</keyword>
<evidence type="ECO:0000313" key="14">
    <source>
        <dbReference type="Proteomes" id="UP000326939"/>
    </source>
</evidence>
<name>A0A5N5L9I1_9ROSI</name>
<sequence>MEVNGDGTGSSTRPRKVIDEENLAVEFPETAHQISSDSWFQVGFVLTTGINSAYVLGYSGTIMVPLGWIPGVLGLIIAAAISLYANSLIAKLHEFGGRRHIRYRDLAGFIYGRKAYSLTWGLQYVNLFMINTGYIILAGSALKAVYALFSDDHVMKLPYFIALSGFVCALFAMSIPHLSALRLWLGVSTVFSLIYIVVAFVLSVKDGIEAPARDYSIPGTTQSKIFTTIGASANLVFAFNTGMLPEIQDVGYATIKQPVVSNMMKSLYFQFTAGVLPMYAVTFIGYWAYGSSTSTYLLSSVNGPVWVKASANIAAFLQTVIALHIFASPMYEYLDTRFGITGSPFSIRNLSFRVGVRGGYLTINTLVAALLPFLGDFMSLTGAISTFPLTFILANHMYLKAKKNKLTSLQKLWHWLNVYFFGLMSIAAAVSALRLIAVDSKTYHVFADL</sequence>
<keyword evidence="5" id="KW-0769">Symport</keyword>
<keyword evidence="8 11" id="KW-0472">Membrane</keyword>